<evidence type="ECO:0000256" key="5">
    <source>
        <dbReference type="SAM" id="Phobius"/>
    </source>
</evidence>
<evidence type="ECO:0000256" key="3">
    <source>
        <dbReference type="ARBA" id="ARBA00022989"/>
    </source>
</evidence>
<protein>
    <submittedName>
        <fullName evidence="7">O-antigen ligase family protein</fullName>
    </submittedName>
</protein>
<feature type="transmembrane region" description="Helical" evidence="5">
    <location>
        <begin position="330"/>
        <end position="353"/>
    </location>
</feature>
<dbReference type="Proteomes" id="UP001529421">
    <property type="component" value="Unassembled WGS sequence"/>
</dbReference>
<feature type="transmembrane region" description="Helical" evidence="5">
    <location>
        <begin position="46"/>
        <end position="63"/>
    </location>
</feature>
<comment type="subcellular location">
    <subcellularLocation>
        <location evidence="1">Membrane</location>
        <topology evidence="1">Multi-pass membrane protein</topology>
    </subcellularLocation>
</comment>
<comment type="caution">
    <text evidence="7">The sequence shown here is derived from an EMBL/GenBank/DDBJ whole genome shotgun (WGS) entry which is preliminary data.</text>
</comment>
<keyword evidence="2 5" id="KW-0812">Transmembrane</keyword>
<evidence type="ECO:0000256" key="4">
    <source>
        <dbReference type="ARBA" id="ARBA00023136"/>
    </source>
</evidence>
<dbReference type="InterPro" id="IPR007016">
    <property type="entry name" value="O-antigen_ligase-rel_domated"/>
</dbReference>
<evidence type="ECO:0000313" key="7">
    <source>
        <dbReference type="EMBL" id="MDM8274173.1"/>
    </source>
</evidence>
<keyword evidence="4 5" id="KW-0472">Membrane</keyword>
<keyword evidence="8" id="KW-1185">Reference proteome</keyword>
<gene>
    <name evidence="7" type="ORF">QUW28_01485</name>
</gene>
<accession>A0ABT7V6Q9</accession>
<feature type="transmembrane region" description="Helical" evidence="5">
    <location>
        <begin position="134"/>
        <end position="151"/>
    </location>
</feature>
<dbReference type="InterPro" id="IPR051533">
    <property type="entry name" value="WaaL-like"/>
</dbReference>
<name>A0ABT7V6Q9_9ACTN</name>
<feature type="domain" description="O-antigen ligase-related" evidence="6">
    <location>
        <begin position="198"/>
        <end position="343"/>
    </location>
</feature>
<feature type="transmembrane region" description="Helical" evidence="5">
    <location>
        <begin position="359"/>
        <end position="391"/>
    </location>
</feature>
<dbReference type="RefSeq" id="WP_289543964.1">
    <property type="nucleotide sequence ID" value="NZ_JAUDDZ010000001.1"/>
</dbReference>
<organism evidence="7 8">
    <name type="scientific">Enorma phocaeensis</name>
    <dbReference type="NCBI Taxonomy" id="1871019"/>
    <lineage>
        <taxon>Bacteria</taxon>
        <taxon>Bacillati</taxon>
        <taxon>Actinomycetota</taxon>
        <taxon>Coriobacteriia</taxon>
        <taxon>Coriobacteriales</taxon>
        <taxon>Coriobacteriaceae</taxon>
        <taxon>Enorma</taxon>
    </lineage>
</organism>
<dbReference type="EMBL" id="JAUDDZ010000001">
    <property type="protein sequence ID" value="MDM8274173.1"/>
    <property type="molecule type" value="Genomic_DNA"/>
</dbReference>
<dbReference type="PANTHER" id="PTHR37422:SF13">
    <property type="entry name" value="LIPOPOLYSACCHARIDE BIOSYNTHESIS PROTEIN PA4999-RELATED"/>
    <property type="match status" value="1"/>
</dbReference>
<feature type="transmembrane region" description="Helical" evidence="5">
    <location>
        <begin position="200"/>
        <end position="230"/>
    </location>
</feature>
<feature type="transmembrane region" description="Helical" evidence="5">
    <location>
        <begin position="96"/>
        <end position="113"/>
    </location>
</feature>
<dbReference type="Pfam" id="PF04932">
    <property type="entry name" value="Wzy_C"/>
    <property type="match status" value="1"/>
</dbReference>
<reference evidence="7 8" key="2">
    <citation type="submission" date="2023-06" db="EMBL/GenBank/DDBJ databases">
        <authorList>
            <person name="Zeman M."/>
            <person name="Kubasova T."/>
            <person name="Jahodarova E."/>
            <person name="Nykrynova M."/>
            <person name="Rychlik I."/>
        </authorList>
    </citation>
    <scope>NUCLEOTIDE SEQUENCE [LARGE SCALE GENOMIC DNA]</scope>
    <source>
        <strain evidence="7 8">154_Feed</strain>
    </source>
</reference>
<evidence type="ECO:0000256" key="1">
    <source>
        <dbReference type="ARBA" id="ARBA00004141"/>
    </source>
</evidence>
<keyword evidence="3 5" id="KW-1133">Transmembrane helix</keyword>
<evidence type="ECO:0000256" key="2">
    <source>
        <dbReference type="ARBA" id="ARBA00022692"/>
    </source>
</evidence>
<evidence type="ECO:0000259" key="6">
    <source>
        <dbReference type="Pfam" id="PF04932"/>
    </source>
</evidence>
<keyword evidence="7" id="KW-0436">Ligase</keyword>
<dbReference type="GO" id="GO:0016874">
    <property type="term" value="F:ligase activity"/>
    <property type="evidence" value="ECO:0007669"/>
    <property type="project" value="UniProtKB-KW"/>
</dbReference>
<proteinExistence type="predicted"/>
<reference evidence="8" key="1">
    <citation type="submission" date="2023-06" db="EMBL/GenBank/DDBJ databases">
        <title>Identification and characterization of horizontal gene transfer across gut microbiota members of farm animals based on homology search.</title>
        <authorList>
            <person name="Zeman M."/>
            <person name="Kubasova T."/>
            <person name="Jahodarova E."/>
            <person name="Nykrynova M."/>
            <person name="Rychlik I."/>
        </authorList>
    </citation>
    <scope>NUCLEOTIDE SEQUENCE [LARGE SCALE GENOMIC DNA]</scope>
    <source>
        <strain evidence="8">154_Feed</strain>
    </source>
</reference>
<sequence>MSVFRVNKTTTLETSEITGINRLIVVLMVCFVLSSSFSKIGIFDVINKGIIGMLCLVILGLFFRKRQPRFALLLLSLTALIHVVALAFPVSSKEGIATYFTFAFWVLFWLYVVNNGDEFLAAARSLISGLRGALIVWTIVTLISFFTPVCYKIGWGGGRYFTSFTTDSFEIAPVAMFILALNILLYQFTKDKRFALLFSLVPLACVFAAGTRTYLIVVLVEFVLLLRLLIEKEGQFYFAFAACLIIFIFLASVTNIGLKFASTTLNSNDMNAVLTVFTNGRNRFWAVDFEAYLQGNVFEKLFGHGFSYVYELNQSAIGMRLYAHNDFINILLNFGLSGLILYLAVFLPVIVVARRDNGMIVALLLLVIWLFNAFFNMIYVYIAAVMALGVLSLAISTQRLAAGVGAGNLGQGRVTT</sequence>
<feature type="transmembrane region" description="Helical" evidence="5">
    <location>
        <begin position="70"/>
        <end position="90"/>
    </location>
</feature>
<feature type="transmembrane region" description="Helical" evidence="5">
    <location>
        <begin position="236"/>
        <end position="258"/>
    </location>
</feature>
<dbReference type="PANTHER" id="PTHR37422">
    <property type="entry name" value="TEICHURONIC ACID BIOSYNTHESIS PROTEIN TUAE"/>
    <property type="match status" value="1"/>
</dbReference>
<feature type="transmembrane region" description="Helical" evidence="5">
    <location>
        <begin position="171"/>
        <end position="188"/>
    </location>
</feature>
<feature type="transmembrane region" description="Helical" evidence="5">
    <location>
        <begin position="20"/>
        <end position="40"/>
    </location>
</feature>
<evidence type="ECO:0000313" key="8">
    <source>
        <dbReference type="Proteomes" id="UP001529421"/>
    </source>
</evidence>